<protein>
    <submittedName>
        <fullName evidence="2">Uncharacterized protein</fullName>
    </submittedName>
</protein>
<gene>
    <name evidence="2" type="ORF">CLV63_10769</name>
</gene>
<evidence type="ECO:0000256" key="1">
    <source>
        <dbReference type="SAM" id="MobiDB-lite"/>
    </source>
</evidence>
<feature type="region of interest" description="Disordered" evidence="1">
    <location>
        <begin position="1"/>
        <end position="50"/>
    </location>
</feature>
<reference evidence="2 3" key="1">
    <citation type="submission" date="2018-03" db="EMBL/GenBank/DDBJ databases">
        <title>Genomic Encyclopedia of Archaeal and Bacterial Type Strains, Phase II (KMG-II): from individual species to whole genera.</title>
        <authorList>
            <person name="Goeker M."/>
        </authorList>
    </citation>
    <scope>NUCLEOTIDE SEQUENCE [LARGE SCALE GENOMIC DNA]</scope>
    <source>
        <strain evidence="2 3">DSM 45312</strain>
    </source>
</reference>
<name>A0A2P8DKJ2_9ACTN</name>
<evidence type="ECO:0000313" key="3">
    <source>
        <dbReference type="Proteomes" id="UP000240542"/>
    </source>
</evidence>
<comment type="caution">
    <text evidence="2">The sequence shown here is derived from an EMBL/GenBank/DDBJ whole genome shotgun (WGS) entry which is preliminary data.</text>
</comment>
<feature type="compositionally biased region" description="Low complexity" evidence="1">
    <location>
        <begin position="11"/>
        <end position="23"/>
    </location>
</feature>
<organism evidence="2 3">
    <name type="scientific">Murinocardiopsis flavida</name>
    <dbReference type="NCBI Taxonomy" id="645275"/>
    <lineage>
        <taxon>Bacteria</taxon>
        <taxon>Bacillati</taxon>
        <taxon>Actinomycetota</taxon>
        <taxon>Actinomycetes</taxon>
        <taxon>Streptosporangiales</taxon>
        <taxon>Nocardiopsidaceae</taxon>
        <taxon>Murinocardiopsis</taxon>
    </lineage>
</organism>
<keyword evidence="3" id="KW-1185">Reference proteome</keyword>
<sequence length="105" mass="10700">MLSAGGKPDGPVAAVRRYPAPRRSGAPAQGGGPGTRPADAGGNAGVRRRRQWVGVCYRAPQRRRGLPGAGLRWESAALPAAGAASSSDSYMGNGYPPRDGSETSP</sequence>
<dbReference type="EMBL" id="PYGA01000007">
    <property type="protein sequence ID" value="PSK97681.1"/>
    <property type="molecule type" value="Genomic_DNA"/>
</dbReference>
<feature type="region of interest" description="Disordered" evidence="1">
    <location>
        <begin position="79"/>
        <end position="105"/>
    </location>
</feature>
<proteinExistence type="predicted"/>
<dbReference type="Proteomes" id="UP000240542">
    <property type="component" value="Unassembled WGS sequence"/>
</dbReference>
<dbReference type="AlphaFoldDB" id="A0A2P8DKJ2"/>
<evidence type="ECO:0000313" key="2">
    <source>
        <dbReference type="EMBL" id="PSK97681.1"/>
    </source>
</evidence>
<feature type="compositionally biased region" description="Low complexity" evidence="1">
    <location>
        <begin position="79"/>
        <end position="89"/>
    </location>
</feature>
<accession>A0A2P8DKJ2</accession>